<gene>
    <name evidence="2" type="ORF">SAMN06295912_103159</name>
</gene>
<evidence type="ECO:0000313" key="3">
    <source>
        <dbReference type="Proteomes" id="UP000198281"/>
    </source>
</evidence>
<name>A0A239D238_9SPHN</name>
<dbReference type="CDD" id="cd00531">
    <property type="entry name" value="NTF2_like"/>
    <property type="match status" value="1"/>
</dbReference>
<proteinExistence type="predicted"/>
<dbReference type="SUPFAM" id="SSF54427">
    <property type="entry name" value="NTF2-like"/>
    <property type="match status" value="1"/>
</dbReference>
<feature type="domain" description="SnoaL-like" evidence="1">
    <location>
        <begin position="8"/>
        <end position="133"/>
    </location>
</feature>
<dbReference type="Proteomes" id="UP000198281">
    <property type="component" value="Unassembled WGS sequence"/>
</dbReference>
<protein>
    <submittedName>
        <fullName evidence="2">SnoaL-like domain-containing protein</fullName>
    </submittedName>
</protein>
<evidence type="ECO:0000313" key="2">
    <source>
        <dbReference type="EMBL" id="SNS26088.1"/>
    </source>
</evidence>
<sequence>MVAFTPEQLSDLEEIKQLKSRYCRATDTCDEALLRQLFTPDVTVEYRGGAYIARCAGVDEMIDFLMNAHHSQMITMHHAHLPDIRFTGADAAEGIWYCEDFHIALDRKEITSGCLIYRDQYVRRDGTWLIARTEYDRVWEAFEPLRPEIAITAHQLARTGRTPDQRRNIDHLLHWKARTAA</sequence>
<dbReference type="Gene3D" id="3.10.450.50">
    <property type="match status" value="1"/>
</dbReference>
<keyword evidence="3" id="KW-1185">Reference proteome</keyword>
<dbReference type="InterPro" id="IPR032710">
    <property type="entry name" value="NTF2-like_dom_sf"/>
</dbReference>
<dbReference type="AlphaFoldDB" id="A0A239D238"/>
<dbReference type="EMBL" id="FZOS01000003">
    <property type="protein sequence ID" value="SNS26088.1"/>
    <property type="molecule type" value="Genomic_DNA"/>
</dbReference>
<organism evidence="2 3">
    <name type="scientific">Edaphosphingomonas laterariae</name>
    <dbReference type="NCBI Taxonomy" id="861865"/>
    <lineage>
        <taxon>Bacteria</taxon>
        <taxon>Pseudomonadati</taxon>
        <taxon>Pseudomonadota</taxon>
        <taxon>Alphaproteobacteria</taxon>
        <taxon>Sphingomonadales</taxon>
        <taxon>Rhizorhabdaceae</taxon>
        <taxon>Edaphosphingomonas</taxon>
    </lineage>
</organism>
<reference evidence="3" key="1">
    <citation type="submission" date="2017-06" db="EMBL/GenBank/DDBJ databases">
        <authorList>
            <person name="Varghese N."/>
            <person name="Submissions S."/>
        </authorList>
    </citation>
    <scope>NUCLEOTIDE SEQUENCE [LARGE SCALE GENOMIC DNA]</scope>
    <source>
        <strain evidence="3">LNB2</strain>
    </source>
</reference>
<dbReference type="InterPro" id="IPR037401">
    <property type="entry name" value="SnoaL-like"/>
</dbReference>
<accession>A0A239D238</accession>
<dbReference type="Pfam" id="PF13577">
    <property type="entry name" value="SnoaL_4"/>
    <property type="match status" value="1"/>
</dbReference>
<evidence type="ECO:0000259" key="1">
    <source>
        <dbReference type="Pfam" id="PF13577"/>
    </source>
</evidence>